<organism evidence="7 8">
    <name type="scientific">Polychaeton citri CBS 116435</name>
    <dbReference type="NCBI Taxonomy" id="1314669"/>
    <lineage>
        <taxon>Eukaryota</taxon>
        <taxon>Fungi</taxon>
        <taxon>Dikarya</taxon>
        <taxon>Ascomycota</taxon>
        <taxon>Pezizomycotina</taxon>
        <taxon>Dothideomycetes</taxon>
        <taxon>Dothideomycetidae</taxon>
        <taxon>Capnodiales</taxon>
        <taxon>Capnodiaceae</taxon>
        <taxon>Polychaeton</taxon>
    </lineage>
</organism>
<evidence type="ECO:0000256" key="2">
    <source>
        <dbReference type="ARBA" id="ARBA00022723"/>
    </source>
</evidence>
<gene>
    <name evidence="7" type="ORF">K431DRAFT_289046</name>
</gene>
<dbReference type="Pfam" id="PF00172">
    <property type="entry name" value="Zn_clus"/>
    <property type="match status" value="2"/>
</dbReference>
<evidence type="ECO:0000313" key="7">
    <source>
        <dbReference type="EMBL" id="KAF2716883.1"/>
    </source>
</evidence>
<feature type="domain" description="Zn(2)-C6 fungal-type" evidence="6">
    <location>
        <begin position="34"/>
        <end position="67"/>
    </location>
</feature>
<feature type="domain" description="Zn(2)-C6 fungal-type" evidence="6">
    <location>
        <begin position="89"/>
        <end position="120"/>
    </location>
</feature>
<dbReference type="SUPFAM" id="SSF57701">
    <property type="entry name" value="Zn2/Cys6 DNA-binding domain"/>
    <property type="match status" value="2"/>
</dbReference>
<dbReference type="AlphaFoldDB" id="A0A9P4PXR8"/>
<proteinExistence type="predicted"/>
<dbReference type="PANTHER" id="PTHR46910">
    <property type="entry name" value="TRANSCRIPTION FACTOR PDR1"/>
    <property type="match status" value="1"/>
</dbReference>
<feature type="compositionally biased region" description="Pro residues" evidence="5">
    <location>
        <begin position="1"/>
        <end position="10"/>
    </location>
</feature>
<comment type="subcellular location">
    <subcellularLocation>
        <location evidence="1">Nucleus</location>
    </subcellularLocation>
</comment>
<dbReference type="Gene3D" id="4.10.240.10">
    <property type="entry name" value="Zn(2)-C6 fungal-type DNA-binding domain"/>
    <property type="match status" value="2"/>
</dbReference>
<keyword evidence="3" id="KW-0238">DNA-binding</keyword>
<dbReference type="GO" id="GO:0000981">
    <property type="term" value="F:DNA-binding transcription factor activity, RNA polymerase II-specific"/>
    <property type="evidence" value="ECO:0007669"/>
    <property type="project" value="InterPro"/>
</dbReference>
<accession>A0A9P4PXR8</accession>
<dbReference type="CDD" id="cd00067">
    <property type="entry name" value="GAL4"/>
    <property type="match status" value="2"/>
</dbReference>
<feature type="region of interest" description="Disordered" evidence="5">
    <location>
        <begin position="131"/>
        <end position="158"/>
    </location>
</feature>
<dbReference type="EMBL" id="MU003859">
    <property type="protein sequence ID" value="KAF2716883.1"/>
    <property type="molecule type" value="Genomic_DNA"/>
</dbReference>
<evidence type="ECO:0000256" key="1">
    <source>
        <dbReference type="ARBA" id="ARBA00004123"/>
    </source>
</evidence>
<evidence type="ECO:0000313" key="8">
    <source>
        <dbReference type="Proteomes" id="UP000799441"/>
    </source>
</evidence>
<dbReference type="InterPro" id="IPR050987">
    <property type="entry name" value="AtrR-like"/>
</dbReference>
<evidence type="ECO:0000256" key="3">
    <source>
        <dbReference type="ARBA" id="ARBA00023125"/>
    </source>
</evidence>
<dbReference type="GO" id="GO:0005634">
    <property type="term" value="C:nucleus"/>
    <property type="evidence" value="ECO:0007669"/>
    <property type="project" value="UniProtKB-SubCell"/>
</dbReference>
<comment type="caution">
    <text evidence="7">The sequence shown here is derived from an EMBL/GenBank/DDBJ whole genome shotgun (WGS) entry which is preliminary data.</text>
</comment>
<keyword evidence="8" id="KW-1185">Reference proteome</keyword>
<dbReference type="InterPro" id="IPR036864">
    <property type="entry name" value="Zn2-C6_fun-type_DNA-bd_sf"/>
</dbReference>
<name>A0A9P4PXR8_9PEZI</name>
<feature type="region of interest" description="Disordered" evidence="5">
    <location>
        <begin position="1"/>
        <end position="30"/>
    </location>
</feature>
<dbReference type="Proteomes" id="UP000799441">
    <property type="component" value="Unassembled WGS sequence"/>
</dbReference>
<evidence type="ECO:0000259" key="6">
    <source>
        <dbReference type="PROSITE" id="PS50048"/>
    </source>
</evidence>
<dbReference type="GO" id="GO:0008270">
    <property type="term" value="F:zinc ion binding"/>
    <property type="evidence" value="ECO:0007669"/>
    <property type="project" value="InterPro"/>
</dbReference>
<feature type="compositionally biased region" description="Low complexity" evidence="5">
    <location>
        <begin position="17"/>
        <end position="27"/>
    </location>
</feature>
<dbReference type="GO" id="GO:0003677">
    <property type="term" value="F:DNA binding"/>
    <property type="evidence" value="ECO:0007669"/>
    <property type="project" value="UniProtKB-KW"/>
</dbReference>
<dbReference type="PROSITE" id="PS50048">
    <property type="entry name" value="ZN2_CY6_FUNGAL_2"/>
    <property type="match status" value="2"/>
</dbReference>
<dbReference type="OrthoDB" id="2593732at2759"/>
<evidence type="ECO:0000256" key="5">
    <source>
        <dbReference type="SAM" id="MobiDB-lite"/>
    </source>
</evidence>
<reference evidence="7" key="1">
    <citation type="journal article" date="2020" name="Stud. Mycol.">
        <title>101 Dothideomycetes genomes: a test case for predicting lifestyles and emergence of pathogens.</title>
        <authorList>
            <person name="Haridas S."/>
            <person name="Albert R."/>
            <person name="Binder M."/>
            <person name="Bloem J."/>
            <person name="Labutti K."/>
            <person name="Salamov A."/>
            <person name="Andreopoulos B."/>
            <person name="Baker S."/>
            <person name="Barry K."/>
            <person name="Bills G."/>
            <person name="Bluhm B."/>
            <person name="Cannon C."/>
            <person name="Castanera R."/>
            <person name="Culley D."/>
            <person name="Daum C."/>
            <person name="Ezra D."/>
            <person name="Gonzalez J."/>
            <person name="Henrissat B."/>
            <person name="Kuo A."/>
            <person name="Liang C."/>
            <person name="Lipzen A."/>
            <person name="Lutzoni F."/>
            <person name="Magnuson J."/>
            <person name="Mondo S."/>
            <person name="Nolan M."/>
            <person name="Ohm R."/>
            <person name="Pangilinan J."/>
            <person name="Park H.-J."/>
            <person name="Ramirez L."/>
            <person name="Alfaro M."/>
            <person name="Sun H."/>
            <person name="Tritt A."/>
            <person name="Yoshinaga Y."/>
            <person name="Zwiers L.-H."/>
            <person name="Turgeon B."/>
            <person name="Goodwin S."/>
            <person name="Spatafora J."/>
            <person name="Crous P."/>
            <person name="Grigoriev I."/>
        </authorList>
    </citation>
    <scope>NUCLEOTIDE SEQUENCE</scope>
    <source>
        <strain evidence="7">CBS 116435</strain>
    </source>
</reference>
<dbReference type="InterPro" id="IPR001138">
    <property type="entry name" value="Zn2Cys6_DnaBD"/>
</dbReference>
<keyword evidence="2" id="KW-0479">Metal-binding</keyword>
<sequence>MEPIVQPPSMPLNLPYTNTPQRPPGQQRTRRPVACDSCRLRKHKCVFDGNGGPPCENCVKYGRECTFGGPLDANRTGPGGPGDGRKQPRCDMCKEKKMACVYDSTPPCITCKTKGVDCTFNIAGVASGGWPIPPAPGDVETVEEATTDSQDIIGDHRA</sequence>
<dbReference type="PANTHER" id="PTHR46910:SF3">
    <property type="entry name" value="HALOTOLERANCE PROTEIN 9-RELATED"/>
    <property type="match status" value="1"/>
</dbReference>
<dbReference type="PROSITE" id="PS00463">
    <property type="entry name" value="ZN2_CY6_FUNGAL_1"/>
    <property type="match status" value="1"/>
</dbReference>
<keyword evidence="4" id="KW-0539">Nucleus</keyword>
<protein>
    <recommendedName>
        <fullName evidence="6">Zn(2)-C6 fungal-type domain-containing protein</fullName>
    </recommendedName>
</protein>
<dbReference type="SMART" id="SM00066">
    <property type="entry name" value="GAL4"/>
    <property type="match status" value="2"/>
</dbReference>
<evidence type="ECO:0000256" key="4">
    <source>
        <dbReference type="ARBA" id="ARBA00023242"/>
    </source>
</evidence>